<reference evidence="1 2" key="1">
    <citation type="submission" date="2021-01" db="EMBL/GenBank/DDBJ databases">
        <title>Genomic Encyclopedia of Type Strains, Phase IV (KMG-IV): sequencing the most valuable type-strain genomes for metagenomic binning, comparative biology and taxonomic classification.</title>
        <authorList>
            <person name="Goeker M."/>
        </authorList>
    </citation>
    <scope>NUCLEOTIDE SEQUENCE [LARGE SCALE GENOMIC DNA]</scope>
    <source>
        <strain evidence="1 2">DSM 24436</strain>
    </source>
</reference>
<dbReference type="RefSeq" id="WP_204663001.1">
    <property type="nucleotide sequence ID" value="NZ_JAFBDT010000005.1"/>
</dbReference>
<protein>
    <submittedName>
        <fullName evidence="1">Uncharacterized protein</fullName>
    </submittedName>
</protein>
<organism evidence="1 2">
    <name type="scientific">Fusibacter tunisiensis</name>
    <dbReference type="NCBI Taxonomy" id="1008308"/>
    <lineage>
        <taxon>Bacteria</taxon>
        <taxon>Bacillati</taxon>
        <taxon>Bacillota</taxon>
        <taxon>Clostridia</taxon>
        <taxon>Eubacteriales</taxon>
        <taxon>Eubacteriales Family XII. Incertae Sedis</taxon>
        <taxon>Fusibacter</taxon>
    </lineage>
</organism>
<accession>A0ABS2MQ71</accession>
<dbReference type="Proteomes" id="UP000767854">
    <property type="component" value="Unassembled WGS sequence"/>
</dbReference>
<dbReference type="EMBL" id="JAFBDT010000005">
    <property type="protein sequence ID" value="MBM7561467.1"/>
    <property type="molecule type" value="Genomic_DNA"/>
</dbReference>
<evidence type="ECO:0000313" key="1">
    <source>
        <dbReference type="EMBL" id="MBM7561467.1"/>
    </source>
</evidence>
<comment type="caution">
    <text evidence="1">The sequence shown here is derived from an EMBL/GenBank/DDBJ whole genome shotgun (WGS) entry which is preliminary data.</text>
</comment>
<sequence length="489" mass="55421">MRAEIKPKFHNRFDIVVTNVETGEVELRGQAENMVLNRIYTRLVAFSSYFDQIVFGTGSGTMDPTRTTLFNRVGNKPCSTVELIRAFPVSKWTKSIRLEATEFNGNILTEVGISETTTSINTHAMITDAEGNQLTIEKTPVRIIDIYATVFVEFDEFSDGGEWYTTLRDYLAGAGSVPSNTLAISTSKYLCQPNVGMSATATTDAVARTRKLNCQFSNYAVLGIEATGSRYFGKTFKDRKLDIPVDRLIWTGVGSLPVTFDGDMYYEYMVSAEEAAANKLFLNFKTTDIEEVKVNGNVITDHYFTEFGDFNYTSEEFSFLDVLVIPTSYAKWTEVINNHYFHTGTISSTRQCGMVELYSEEGFNFVISFRTRQGYARSYYDFATKDNSEDAWVNYVTGLGYGSNETTYRYIHINTTQKYLRINCYITEGYGSMEFFDWQSYLLPMMKFNTTVLQEGDIVLIKRHHINEIPKGTNYLLNAEAVLVLGEGI</sequence>
<evidence type="ECO:0000313" key="2">
    <source>
        <dbReference type="Proteomes" id="UP000767854"/>
    </source>
</evidence>
<keyword evidence="2" id="KW-1185">Reference proteome</keyword>
<gene>
    <name evidence="1" type="ORF">JOC49_000987</name>
</gene>
<proteinExistence type="predicted"/>
<name>A0ABS2MQ71_9FIRM</name>